<keyword evidence="14" id="KW-1185">Reference proteome</keyword>
<dbReference type="Pfam" id="PF15867">
    <property type="entry name" value="Dynein_attach_N"/>
    <property type="match status" value="1"/>
</dbReference>
<evidence type="ECO:0000259" key="12">
    <source>
        <dbReference type="Pfam" id="PF15867"/>
    </source>
</evidence>
<comment type="subcellular location">
    <subcellularLocation>
        <location evidence="2">Cell projection</location>
        <location evidence="2">Cilium</location>
        <location evidence="2">Flagellum</location>
    </subcellularLocation>
    <subcellularLocation>
        <location evidence="3">Cytoplasm</location>
    </subcellularLocation>
</comment>
<keyword evidence="9" id="KW-0966">Cell projection</keyword>
<feature type="domain" description="Dynein attachment factor N-terminal" evidence="12">
    <location>
        <begin position="7"/>
        <end position="74"/>
    </location>
</feature>
<dbReference type="PANTHER" id="PTHR28572">
    <property type="entry name" value="COILED-COIL DOMAIN-CONTAINING PROTEIN 103"/>
    <property type="match status" value="1"/>
</dbReference>
<organism evidence="13 14">
    <name type="scientific">Pyxicephalus adspersus</name>
    <name type="common">African bullfrog</name>
    <dbReference type="NCBI Taxonomy" id="30357"/>
    <lineage>
        <taxon>Eukaryota</taxon>
        <taxon>Metazoa</taxon>
        <taxon>Chordata</taxon>
        <taxon>Craniata</taxon>
        <taxon>Vertebrata</taxon>
        <taxon>Euteleostomi</taxon>
        <taxon>Amphibia</taxon>
        <taxon>Batrachia</taxon>
        <taxon>Anura</taxon>
        <taxon>Neobatrachia</taxon>
        <taxon>Ranoidea</taxon>
        <taxon>Pyxicephalidae</taxon>
        <taxon>Pyxicephalinae</taxon>
        <taxon>Pyxicephalus</taxon>
    </lineage>
</organism>
<keyword evidence="5" id="KW-0963">Cytoplasm</keyword>
<dbReference type="PANTHER" id="PTHR28572:SF1">
    <property type="entry name" value="COILED-COIL DOMAIN-CONTAINING PROTEIN 103"/>
    <property type="match status" value="1"/>
</dbReference>
<dbReference type="AlphaFoldDB" id="A0AAV3ACX3"/>
<accession>A0AAV3ACX3</accession>
<proteinExistence type="inferred from homology"/>
<dbReference type="GO" id="GO:0036159">
    <property type="term" value="P:inner dynein arm assembly"/>
    <property type="evidence" value="ECO:0007669"/>
    <property type="project" value="TreeGrafter"/>
</dbReference>
<evidence type="ECO:0000256" key="8">
    <source>
        <dbReference type="ARBA" id="ARBA00023069"/>
    </source>
</evidence>
<evidence type="ECO:0000256" key="9">
    <source>
        <dbReference type="ARBA" id="ARBA00023273"/>
    </source>
</evidence>
<dbReference type="EMBL" id="DYDO01000006">
    <property type="protein sequence ID" value="DBA22206.1"/>
    <property type="molecule type" value="Genomic_DNA"/>
</dbReference>
<name>A0AAV3ACX3_PYXAD</name>
<evidence type="ECO:0008006" key="15">
    <source>
        <dbReference type="Google" id="ProtNLM"/>
    </source>
</evidence>
<evidence type="ECO:0000256" key="7">
    <source>
        <dbReference type="ARBA" id="ARBA00022846"/>
    </source>
</evidence>
<evidence type="ECO:0000256" key="10">
    <source>
        <dbReference type="ARBA" id="ARBA00049986"/>
    </source>
</evidence>
<dbReference type="InterPro" id="IPR042422">
    <property type="entry name" value="CC103"/>
</dbReference>
<evidence type="ECO:0000256" key="3">
    <source>
        <dbReference type="ARBA" id="ARBA00004496"/>
    </source>
</evidence>
<comment type="similarity">
    <text evidence="10">Belongs to the DNAAF19/PR46b family.</text>
</comment>
<comment type="function">
    <text evidence="1">Dynein-attachment factor required for cilia motility.</text>
</comment>
<dbReference type="GO" id="GO:0003351">
    <property type="term" value="P:epithelial cilium movement involved in extracellular fluid movement"/>
    <property type="evidence" value="ECO:0007669"/>
    <property type="project" value="TreeGrafter"/>
</dbReference>
<evidence type="ECO:0000256" key="2">
    <source>
        <dbReference type="ARBA" id="ARBA00004230"/>
    </source>
</evidence>
<reference evidence="13" key="1">
    <citation type="thesis" date="2020" institute="ProQuest LLC" country="789 East Eisenhower Parkway, Ann Arbor, MI, USA">
        <title>Comparative Genomics and Chromosome Evolution.</title>
        <authorList>
            <person name="Mudd A.B."/>
        </authorList>
    </citation>
    <scope>NUCLEOTIDE SEQUENCE</scope>
    <source>
        <strain evidence="13">1538</strain>
        <tissue evidence="13">Blood</tissue>
    </source>
</reference>
<keyword evidence="7" id="KW-0282">Flagellum</keyword>
<evidence type="ECO:0000259" key="11">
    <source>
        <dbReference type="Pfam" id="PF13877"/>
    </source>
</evidence>
<gene>
    <name evidence="13" type="ORF">GDO54_013259</name>
</gene>
<evidence type="ECO:0000256" key="5">
    <source>
        <dbReference type="ARBA" id="ARBA00022490"/>
    </source>
</evidence>
<dbReference type="Proteomes" id="UP001181693">
    <property type="component" value="Unassembled WGS sequence"/>
</dbReference>
<feature type="domain" description="RNA-polymerase II-associated protein 3-like C-terminal" evidence="11">
    <location>
        <begin position="98"/>
        <end position="185"/>
    </location>
</feature>
<comment type="caution">
    <text evidence="13">The sequence shown here is derived from an EMBL/GenBank/DDBJ whole genome shotgun (WGS) entry which is preliminary data.</text>
</comment>
<protein>
    <recommendedName>
        <fullName evidence="15">Coiled-coil domain-containing protein 103</fullName>
    </recommendedName>
</protein>
<evidence type="ECO:0000256" key="1">
    <source>
        <dbReference type="ARBA" id="ARBA00004048"/>
    </source>
</evidence>
<dbReference type="InterPro" id="IPR025986">
    <property type="entry name" value="RPAP3-like_C"/>
</dbReference>
<evidence type="ECO:0000256" key="4">
    <source>
        <dbReference type="ARBA" id="ARBA00011738"/>
    </source>
</evidence>
<dbReference type="GO" id="GO:0007368">
    <property type="term" value="P:determination of left/right symmetry"/>
    <property type="evidence" value="ECO:0007669"/>
    <property type="project" value="TreeGrafter"/>
</dbReference>
<evidence type="ECO:0000313" key="14">
    <source>
        <dbReference type="Proteomes" id="UP001181693"/>
    </source>
</evidence>
<sequence length="227" mass="26012">MNSTEILNFRELEKELANAVAADEKYRRENDAKFRAIHQKVASYEEFRDIVLASNLKPLERKDKIGGDRKQPWNPTATTSGSSREAVCTVLQESPSEPKNAFEFTRDWRRVDVKRRYDLLLRIGAGKLSQIFHAEVCSALLGEILQVLEENFHCAHWQEVLDILNCLANTQRFDLNLVFLSKAEQGSCRELFGKLQSIAKEEKETDDKNSAMLNQLMSVYKVTEQTG</sequence>
<dbReference type="GO" id="GO:0036157">
    <property type="term" value="C:outer dynein arm"/>
    <property type="evidence" value="ECO:0007669"/>
    <property type="project" value="InterPro"/>
</dbReference>
<evidence type="ECO:0000313" key="13">
    <source>
        <dbReference type="EMBL" id="DBA22206.1"/>
    </source>
</evidence>
<keyword evidence="8" id="KW-0969">Cilium</keyword>
<keyword evidence="6" id="KW-0970">Cilium biogenesis/degradation</keyword>
<evidence type="ECO:0000256" key="6">
    <source>
        <dbReference type="ARBA" id="ARBA00022794"/>
    </source>
</evidence>
<dbReference type="InterPro" id="IPR031733">
    <property type="entry name" value="Dynein_attach_N"/>
</dbReference>
<dbReference type="Pfam" id="PF13877">
    <property type="entry name" value="RPAP3_C"/>
    <property type="match status" value="1"/>
</dbReference>
<dbReference type="GO" id="GO:0005576">
    <property type="term" value="C:extracellular region"/>
    <property type="evidence" value="ECO:0007669"/>
    <property type="project" value="GOC"/>
</dbReference>
<dbReference type="GO" id="GO:0031514">
    <property type="term" value="C:motile cilium"/>
    <property type="evidence" value="ECO:0007669"/>
    <property type="project" value="UniProtKB-SubCell"/>
</dbReference>
<comment type="subunit">
    <text evidence="4">Homodimer.</text>
</comment>